<keyword evidence="6 8" id="KW-0720">Serine protease</keyword>
<dbReference type="InterPro" id="IPR050131">
    <property type="entry name" value="Peptidase_S8_subtilisin-like"/>
</dbReference>
<dbReference type="Pfam" id="PF00082">
    <property type="entry name" value="Peptidase_S8"/>
    <property type="match status" value="1"/>
</dbReference>
<dbReference type="OrthoDB" id="9790784at2"/>
<dbReference type="PRINTS" id="PR00723">
    <property type="entry name" value="SUBTILISIN"/>
</dbReference>
<organism evidence="13 14">
    <name type="scientific">Microbulbifer marinus</name>
    <dbReference type="NCBI Taxonomy" id="658218"/>
    <lineage>
        <taxon>Bacteria</taxon>
        <taxon>Pseudomonadati</taxon>
        <taxon>Pseudomonadota</taxon>
        <taxon>Gammaproteobacteria</taxon>
        <taxon>Cellvibrionales</taxon>
        <taxon>Microbulbiferaceae</taxon>
        <taxon>Microbulbifer</taxon>
    </lineage>
</organism>
<dbReference type="AlphaFoldDB" id="A0A1H3YLH4"/>
<dbReference type="EMBL" id="FNQO01000002">
    <property type="protein sequence ID" value="SEA12353.1"/>
    <property type="molecule type" value="Genomic_DNA"/>
</dbReference>
<dbReference type="InterPro" id="IPR023828">
    <property type="entry name" value="Peptidase_S8_Ser-AS"/>
</dbReference>
<gene>
    <name evidence="13" type="ORF">SAMN05216562_1843</name>
</gene>
<dbReference type="Gene3D" id="3.50.30.30">
    <property type="match status" value="1"/>
</dbReference>
<evidence type="ECO:0000256" key="9">
    <source>
        <dbReference type="SAM" id="MobiDB-lite"/>
    </source>
</evidence>
<dbReference type="PROSITE" id="PS00137">
    <property type="entry name" value="SUBTILASE_HIS"/>
    <property type="match status" value="1"/>
</dbReference>
<keyword evidence="4" id="KW-0479">Metal-binding</keyword>
<dbReference type="InterPro" id="IPR034202">
    <property type="entry name" value="Subtilisin_Carlsberg-like"/>
</dbReference>
<feature type="chain" id="PRO_5011502001" evidence="10">
    <location>
        <begin position="24"/>
        <end position="524"/>
    </location>
</feature>
<keyword evidence="10" id="KW-0732">Signal</keyword>
<protein>
    <submittedName>
        <fullName evidence="13">PA domain-containing protein</fullName>
    </submittedName>
</protein>
<evidence type="ECO:0000256" key="3">
    <source>
        <dbReference type="ARBA" id="ARBA00022670"/>
    </source>
</evidence>
<dbReference type="InterPro" id="IPR036852">
    <property type="entry name" value="Peptidase_S8/S53_dom_sf"/>
</dbReference>
<dbReference type="Pfam" id="PF02225">
    <property type="entry name" value="PA"/>
    <property type="match status" value="1"/>
</dbReference>
<feature type="active site" description="Charge relay system" evidence="7 8">
    <location>
        <position position="154"/>
    </location>
</feature>
<dbReference type="SUPFAM" id="SSF54897">
    <property type="entry name" value="Protease propeptides/inhibitors"/>
    <property type="match status" value="1"/>
</dbReference>
<evidence type="ECO:0000256" key="6">
    <source>
        <dbReference type="ARBA" id="ARBA00022825"/>
    </source>
</evidence>
<dbReference type="PROSITE" id="PS51892">
    <property type="entry name" value="SUBTILASE"/>
    <property type="match status" value="1"/>
</dbReference>
<keyword evidence="3 8" id="KW-0645">Protease</keyword>
<dbReference type="CDD" id="cd07477">
    <property type="entry name" value="Peptidases_S8_Subtilisin_subset"/>
    <property type="match status" value="1"/>
</dbReference>
<dbReference type="GO" id="GO:0046872">
    <property type="term" value="F:metal ion binding"/>
    <property type="evidence" value="ECO:0007669"/>
    <property type="project" value="UniProtKB-KW"/>
</dbReference>
<dbReference type="GO" id="GO:0004252">
    <property type="term" value="F:serine-type endopeptidase activity"/>
    <property type="evidence" value="ECO:0007669"/>
    <property type="project" value="UniProtKB-UniRule"/>
</dbReference>
<dbReference type="InterPro" id="IPR037045">
    <property type="entry name" value="S8pro/Inhibitor_I9_sf"/>
</dbReference>
<dbReference type="GO" id="GO:0006508">
    <property type="term" value="P:proteolysis"/>
    <property type="evidence" value="ECO:0007669"/>
    <property type="project" value="UniProtKB-KW"/>
</dbReference>
<proteinExistence type="inferred from homology"/>
<evidence type="ECO:0000259" key="11">
    <source>
        <dbReference type="Pfam" id="PF00082"/>
    </source>
</evidence>
<dbReference type="GO" id="GO:0005615">
    <property type="term" value="C:extracellular space"/>
    <property type="evidence" value="ECO:0007669"/>
    <property type="project" value="TreeGrafter"/>
</dbReference>
<keyword evidence="2" id="KW-0964">Secreted</keyword>
<dbReference type="PROSITE" id="PS00138">
    <property type="entry name" value="SUBTILASE_SER"/>
    <property type="match status" value="1"/>
</dbReference>
<feature type="active site" description="Charge relay system" evidence="7 8">
    <location>
        <position position="432"/>
    </location>
</feature>
<feature type="active site" description="Charge relay system" evidence="7 8">
    <location>
        <position position="121"/>
    </location>
</feature>
<dbReference type="InterPro" id="IPR000209">
    <property type="entry name" value="Peptidase_S8/S53_dom"/>
</dbReference>
<evidence type="ECO:0000259" key="12">
    <source>
        <dbReference type="Pfam" id="PF02225"/>
    </source>
</evidence>
<keyword evidence="2" id="KW-0134">Cell wall</keyword>
<evidence type="ECO:0000256" key="8">
    <source>
        <dbReference type="PROSITE-ProRule" id="PRU01240"/>
    </source>
</evidence>
<feature type="domain" description="PA" evidence="12">
    <location>
        <begin position="332"/>
        <end position="407"/>
    </location>
</feature>
<evidence type="ECO:0000313" key="14">
    <source>
        <dbReference type="Proteomes" id="UP000198658"/>
    </source>
</evidence>
<dbReference type="RefSeq" id="WP_091387484.1">
    <property type="nucleotide sequence ID" value="NZ_FNQO01000002.1"/>
</dbReference>
<name>A0A1H3YLH4_9GAMM</name>
<evidence type="ECO:0000256" key="5">
    <source>
        <dbReference type="ARBA" id="ARBA00022801"/>
    </source>
</evidence>
<evidence type="ECO:0000256" key="2">
    <source>
        <dbReference type="ARBA" id="ARBA00022512"/>
    </source>
</evidence>
<dbReference type="InterPro" id="IPR003137">
    <property type="entry name" value="PA_domain"/>
</dbReference>
<dbReference type="PANTHER" id="PTHR43806">
    <property type="entry name" value="PEPTIDASE S8"/>
    <property type="match status" value="1"/>
</dbReference>
<feature type="signal peptide" evidence="10">
    <location>
        <begin position="1"/>
        <end position="23"/>
    </location>
</feature>
<accession>A0A1H3YLH4</accession>
<evidence type="ECO:0000256" key="4">
    <source>
        <dbReference type="ARBA" id="ARBA00022723"/>
    </source>
</evidence>
<feature type="domain" description="Peptidase S8/S53" evidence="11">
    <location>
        <begin position="114"/>
        <end position="480"/>
    </location>
</feature>
<evidence type="ECO:0000313" key="13">
    <source>
        <dbReference type="EMBL" id="SEA12353.1"/>
    </source>
</evidence>
<sequence length="524" mass="52861">MKKVLPKLVTSVLALALSAQASADSDRYIIKFKTGKGPAVQAQVKQSGGRLALALDKHDAMAAHLPAKALTALQNNPNVEYVEKDVKRYPLSQTVPYGIPMVQADQVSDVAGGNSTVCIIDSGYDTSHEDLSGNAVTGTNDSGTGNWSDDENGHGTHVAGTIAAMNNGVGVVGVMPNTNINLHIVKVFDAEGWAYSSSLVAAADTCASNNANVINMSLGGSFKSRTEDQAFADLYANQGILSIAAAGNDGNTRHSYPASYDSVVSVAAIDSDKVVADFSQQTNQVELSGPGVGVLSSVPMGTGLATDLTVDGAAIDAAGMEGSPLASATGALADCGTAESACASASGKICLIARGNISFADKVLNCEAGGGIGAVIYNNEPGMLFGTLGETATDIPSAGISDTDGAVLLNQLGASTTLTLGPSNYAFFDGTSMATPHVAGVAALVWSHFPNCAPGEIRAALNATAEDLGEAGRDDAYGYGLVQAQAAKDYLATNACTGSNPDSGSSTGGKGKGNGGGRGNPNKP</sequence>
<dbReference type="Proteomes" id="UP000198658">
    <property type="component" value="Unassembled WGS sequence"/>
</dbReference>
<keyword evidence="14" id="KW-1185">Reference proteome</keyword>
<feature type="compositionally biased region" description="Gly residues" evidence="9">
    <location>
        <begin position="506"/>
        <end position="524"/>
    </location>
</feature>
<dbReference type="Gene3D" id="3.40.50.200">
    <property type="entry name" value="Peptidase S8/S53 domain"/>
    <property type="match status" value="1"/>
</dbReference>
<keyword evidence="5 8" id="KW-0378">Hydrolase</keyword>
<evidence type="ECO:0000256" key="10">
    <source>
        <dbReference type="SAM" id="SignalP"/>
    </source>
</evidence>
<dbReference type="InterPro" id="IPR022398">
    <property type="entry name" value="Peptidase_S8_His-AS"/>
</dbReference>
<comment type="similarity">
    <text evidence="1 8">Belongs to the peptidase S8 family.</text>
</comment>
<dbReference type="InterPro" id="IPR015500">
    <property type="entry name" value="Peptidase_S8_subtilisin-rel"/>
</dbReference>
<evidence type="ECO:0000256" key="1">
    <source>
        <dbReference type="ARBA" id="ARBA00011073"/>
    </source>
</evidence>
<dbReference type="PANTHER" id="PTHR43806:SF11">
    <property type="entry name" value="CEREVISIN-RELATED"/>
    <property type="match status" value="1"/>
</dbReference>
<reference evidence="14" key="1">
    <citation type="submission" date="2016-10" db="EMBL/GenBank/DDBJ databases">
        <authorList>
            <person name="Varghese N."/>
            <person name="Submissions S."/>
        </authorList>
    </citation>
    <scope>NUCLEOTIDE SEQUENCE [LARGE SCALE GENOMIC DNA]</scope>
    <source>
        <strain evidence="14">CGMCC 1.10657</strain>
    </source>
</reference>
<dbReference type="SUPFAM" id="SSF52743">
    <property type="entry name" value="Subtilisin-like"/>
    <property type="match status" value="1"/>
</dbReference>
<dbReference type="STRING" id="658218.SAMN05216562_1843"/>
<dbReference type="Gene3D" id="3.30.70.80">
    <property type="entry name" value="Peptidase S8 propeptide/proteinase inhibitor I9"/>
    <property type="match status" value="1"/>
</dbReference>
<evidence type="ECO:0000256" key="7">
    <source>
        <dbReference type="PIRSR" id="PIRSR615500-1"/>
    </source>
</evidence>
<feature type="region of interest" description="Disordered" evidence="9">
    <location>
        <begin position="494"/>
        <end position="524"/>
    </location>
</feature>